<reference evidence="1 2" key="1">
    <citation type="submission" date="2023-07" db="EMBL/GenBank/DDBJ databases">
        <title>Genomic Encyclopedia of Type Strains, Phase IV (KMG-IV): sequencing the most valuable type-strain genomes for metagenomic binning, comparative biology and taxonomic classification.</title>
        <authorList>
            <person name="Goeker M."/>
        </authorList>
    </citation>
    <scope>NUCLEOTIDE SEQUENCE [LARGE SCALE GENOMIC DNA]</scope>
    <source>
        <strain evidence="1 2">DSM 16419</strain>
    </source>
</reference>
<dbReference type="EMBL" id="JAUSWB010000001">
    <property type="protein sequence ID" value="MDQ0427702.1"/>
    <property type="molecule type" value="Genomic_DNA"/>
</dbReference>
<organism evidence="1 2">
    <name type="scientific">Planomicrobium stackebrandtii</name>
    <dbReference type="NCBI Taxonomy" id="253160"/>
    <lineage>
        <taxon>Bacteria</taxon>
        <taxon>Bacillati</taxon>
        <taxon>Bacillota</taxon>
        <taxon>Bacilli</taxon>
        <taxon>Bacillales</taxon>
        <taxon>Caryophanaceae</taxon>
        <taxon>Planomicrobium</taxon>
    </lineage>
</organism>
<gene>
    <name evidence="1" type="ORF">QOZ98_000527</name>
</gene>
<comment type="caution">
    <text evidence="1">The sequence shown here is derived from an EMBL/GenBank/DDBJ whole genome shotgun (WGS) entry which is preliminary data.</text>
</comment>
<evidence type="ECO:0000313" key="1">
    <source>
        <dbReference type="EMBL" id="MDQ0427702.1"/>
    </source>
</evidence>
<proteinExistence type="predicted"/>
<dbReference type="RefSeq" id="WP_308785973.1">
    <property type="nucleotide sequence ID" value="NZ_JAUSWB010000001.1"/>
</dbReference>
<keyword evidence="2" id="KW-1185">Reference proteome</keyword>
<name>A0ABU0GT08_9BACL</name>
<dbReference type="Proteomes" id="UP001241988">
    <property type="component" value="Unassembled WGS sequence"/>
</dbReference>
<protein>
    <submittedName>
        <fullName evidence="1">Uncharacterized protein</fullName>
    </submittedName>
</protein>
<sequence length="88" mass="9976">MVEMLMTPETKALIDERKNEYTGGKVKDANYDKLVAAIPYWKPTREIRTFGISAIQQICGCGFKDAMELRDTLEYQGGLPTKKWSDGI</sequence>
<accession>A0ABU0GT08</accession>
<evidence type="ECO:0000313" key="2">
    <source>
        <dbReference type="Proteomes" id="UP001241988"/>
    </source>
</evidence>